<dbReference type="InterPro" id="IPR010743">
    <property type="entry name" value="Methionine_synth_MetW"/>
</dbReference>
<evidence type="ECO:0000313" key="1">
    <source>
        <dbReference type="EMBL" id="QDU81021.1"/>
    </source>
</evidence>
<organism evidence="1 2">
    <name type="scientific">Polystyrenella longa</name>
    <dbReference type="NCBI Taxonomy" id="2528007"/>
    <lineage>
        <taxon>Bacteria</taxon>
        <taxon>Pseudomonadati</taxon>
        <taxon>Planctomycetota</taxon>
        <taxon>Planctomycetia</taxon>
        <taxon>Planctomycetales</taxon>
        <taxon>Planctomycetaceae</taxon>
        <taxon>Polystyrenella</taxon>
    </lineage>
</organism>
<protein>
    <recommendedName>
        <fullName evidence="3">Methionine biosynthesis protein MetW</fullName>
    </recommendedName>
</protein>
<evidence type="ECO:0000313" key="2">
    <source>
        <dbReference type="Proteomes" id="UP000317178"/>
    </source>
</evidence>
<accession>A0A518CP71</accession>
<reference evidence="1 2" key="1">
    <citation type="submission" date="2019-02" db="EMBL/GenBank/DDBJ databases">
        <title>Deep-cultivation of Planctomycetes and their phenomic and genomic characterization uncovers novel biology.</title>
        <authorList>
            <person name="Wiegand S."/>
            <person name="Jogler M."/>
            <person name="Boedeker C."/>
            <person name="Pinto D."/>
            <person name="Vollmers J."/>
            <person name="Rivas-Marin E."/>
            <person name="Kohn T."/>
            <person name="Peeters S.H."/>
            <person name="Heuer A."/>
            <person name="Rast P."/>
            <person name="Oberbeckmann S."/>
            <person name="Bunk B."/>
            <person name="Jeske O."/>
            <person name="Meyerdierks A."/>
            <person name="Storesund J.E."/>
            <person name="Kallscheuer N."/>
            <person name="Luecker S."/>
            <person name="Lage O.M."/>
            <person name="Pohl T."/>
            <person name="Merkel B.J."/>
            <person name="Hornburger P."/>
            <person name="Mueller R.-W."/>
            <person name="Bruemmer F."/>
            <person name="Labrenz M."/>
            <person name="Spormann A.M."/>
            <person name="Op den Camp H."/>
            <person name="Overmann J."/>
            <person name="Amann R."/>
            <person name="Jetten M.S.M."/>
            <person name="Mascher T."/>
            <person name="Medema M.H."/>
            <person name="Devos D.P."/>
            <person name="Kaster A.-K."/>
            <person name="Ovreas L."/>
            <person name="Rohde M."/>
            <person name="Galperin M.Y."/>
            <person name="Jogler C."/>
        </authorList>
    </citation>
    <scope>NUCLEOTIDE SEQUENCE [LARGE SCALE GENOMIC DNA]</scope>
    <source>
        <strain evidence="1 2">Pla110</strain>
    </source>
</reference>
<dbReference type="RefSeq" id="WP_231742425.1">
    <property type="nucleotide sequence ID" value="NZ_CP036281.1"/>
</dbReference>
<dbReference type="NCBIfam" id="TIGR02081">
    <property type="entry name" value="metW"/>
    <property type="match status" value="1"/>
</dbReference>
<dbReference type="Gene3D" id="3.40.50.150">
    <property type="entry name" value="Vaccinia Virus protein VP39"/>
    <property type="match status" value="1"/>
</dbReference>
<gene>
    <name evidence="1" type="ORF">Pla110_27580</name>
</gene>
<dbReference type="InterPro" id="IPR029063">
    <property type="entry name" value="SAM-dependent_MTases_sf"/>
</dbReference>
<name>A0A518CP71_9PLAN</name>
<dbReference type="Proteomes" id="UP000317178">
    <property type="component" value="Chromosome"/>
</dbReference>
<dbReference type="SUPFAM" id="SSF53335">
    <property type="entry name" value="S-adenosyl-L-methionine-dependent methyltransferases"/>
    <property type="match status" value="1"/>
</dbReference>
<sequence length="230" mass="25813">MNSAADTGIEYDAAQPHDLKPNMRRYCMPNPELTLTDGIIISHIEPSSRVIDLGCGDGRLLAKLRDLSDCSVMGIELEEKGVLETISNGVPVIQANLDHGIPEIPSGSFDWAVMSQTLQQVRHPKYALQEMIRIARRMIVVVPNFGYWKVRLQVVWQGRAPVTEKLPYSWYNTPNLHLMSISDFRYLTVGQLNCRIVKEIPIINGSAVERAWASNLRAESVVYILESPLA</sequence>
<keyword evidence="2" id="KW-1185">Reference proteome</keyword>
<evidence type="ECO:0008006" key="3">
    <source>
        <dbReference type="Google" id="ProtNLM"/>
    </source>
</evidence>
<dbReference type="EMBL" id="CP036281">
    <property type="protein sequence ID" value="QDU81021.1"/>
    <property type="molecule type" value="Genomic_DNA"/>
</dbReference>
<dbReference type="KEGG" id="plon:Pla110_27580"/>
<proteinExistence type="predicted"/>
<dbReference type="AlphaFoldDB" id="A0A518CP71"/>
<dbReference type="Pfam" id="PF07021">
    <property type="entry name" value="MetW"/>
    <property type="match status" value="1"/>
</dbReference>
<dbReference type="CDD" id="cd02440">
    <property type="entry name" value="AdoMet_MTases"/>
    <property type="match status" value="1"/>
</dbReference>